<feature type="domain" description="AAA+ ATPase" evidence="4">
    <location>
        <begin position="72"/>
        <end position="205"/>
    </location>
</feature>
<organism evidence="5 6">
    <name type="scientific">Acinetobacter guillouiae</name>
    <name type="common">Acinetobacter genomosp. 11</name>
    <dbReference type="NCBI Taxonomy" id="106649"/>
    <lineage>
        <taxon>Bacteria</taxon>
        <taxon>Pseudomonadati</taxon>
        <taxon>Pseudomonadota</taxon>
        <taxon>Gammaproteobacteria</taxon>
        <taxon>Moraxellales</taxon>
        <taxon>Moraxellaceae</taxon>
        <taxon>Acinetobacter</taxon>
    </lineage>
</organism>
<dbReference type="InterPro" id="IPR027417">
    <property type="entry name" value="P-loop_NTPase"/>
</dbReference>
<dbReference type="RefSeq" id="WP_234622663.1">
    <property type="nucleotide sequence ID" value="NZ_JAHWXT010000001.1"/>
</dbReference>
<dbReference type="Gene3D" id="1.10.8.60">
    <property type="match status" value="1"/>
</dbReference>
<name>A0A8X8GGQ3_ACIGI</name>
<dbReference type="SUPFAM" id="SSF52540">
    <property type="entry name" value="P-loop containing nucleoside triphosphate hydrolases"/>
    <property type="match status" value="1"/>
</dbReference>
<evidence type="ECO:0000313" key="5">
    <source>
        <dbReference type="EMBL" id="MCF0263422.1"/>
    </source>
</evidence>
<comment type="caution">
    <text evidence="5">The sequence shown here is derived from an EMBL/GenBank/DDBJ whole genome shotgun (WGS) entry which is preliminary data.</text>
</comment>
<keyword evidence="2" id="KW-0547">Nucleotide-binding</keyword>
<evidence type="ECO:0000256" key="2">
    <source>
        <dbReference type="ARBA" id="ARBA00022741"/>
    </source>
</evidence>
<dbReference type="PANTHER" id="PTHR23073">
    <property type="entry name" value="26S PROTEASOME REGULATORY SUBUNIT"/>
    <property type="match status" value="1"/>
</dbReference>
<proteinExistence type="inferred from homology"/>
<dbReference type="Pfam" id="PF00004">
    <property type="entry name" value="AAA"/>
    <property type="match status" value="1"/>
</dbReference>
<dbReference type="InterPro" id="IPR041569">
    <property type="entry name" value="AAA_lid_3"/>
</dbReference>
<dbReference type="EMBL" id="JAHWXT010000001">
    <property type="protein sequence ID" value="MCF0263422.1"/>
    <property type="molecule type" value="Genomic_DNA"/>
</dbReference>
<dbReference type="AlphaFoldDB" id="A0A8X8GGQ3"/>
<comment type="similarity">
    <text evidence="1">Belongs to the AAA ATPase family.</text>
</comment>
<dbReference type="GO" id="GO:0016887">
    <property type="term" value="F:ATP hydrolysis activity"/>
    <property type="evidence" value="ECO:0007669"/>
    <property type="project" value="InterPro"/>
</dbReference>
<dbReference type="Proteomes" id="UP000887320">
    <property type="component" value="Unassembled WGS sequence"/>
</dbReference>
<dbReference type="CDD" id="cd19481">
    <property type="entry name" value="RecA-like_protease"/>
    <property type="match status" value="1"/>
</dbReference>
<accession>A0A8X8GGQ3</accession>
<dbReference type="InterPro" id="IPR003593">
    <property type="entry name" value="AAA+_ATPase"/>
</dbReference>
<sequence>MGIGARVDLKKDEKNKDFEKMQYDVISPEYSLSDLIVPANTKENIADFLAYKKHEQLIFKDWGLEQTHRHQKQIAINFYGASGTGKTMAAHAIAKELQQPLVRVEYASLESKYVGETSKNITEIFKQAKEKQAILFFDEADAILSHRVANMSHATDVSVNQTRSVLLTLMNDHQGLIIFTTNFIENYDSAFMRRILVHIHFELPDEICREKLWGKYIPSTLPHNVDLKNLAEISETLSGSDISSCVLKAAMSAARQGCHTLQLEHFKQAINQVLQSKAANIKSKTQIDKYLVSEDYVKSQIGGESMQEISS</sequence>
<dbReference type="InterPro" id="IPR050221">
    <property type="entry name" value="26S_Proteasome_ATPase"/>
</dbReference>
<dbReference type="SMART" id="SM00382">
    <property type="entry name" value="AAA"/>
    <property type="match status" value="1"/>
</dbReference>
<dbReference type="InterPro" id="IPR003959">
    <property type="entry name" value="ATPase_AAA_core"/>
</dbReference>
<evidence type="ECO:0000259" key="4">
    <source>
        <dbReference type="SMART" id="SM00382"/>
    </source>
</evidence>
<keyword evidence="3 5" id="KW-0067">ATP-binding</keyword>
<reference evidence="5" key="1">
    <citation type="submission" date="2021-07" db="EMBL/GenBank/DDBJ databases">
        <authorList>
            <person name="Fernandez M."/>
            <person name="Pereira P."/>
            <person name="Torres Tejerizo G.A."/>
            <person name="Gonzalez P."/>
            <person name="Agostini E."/>
        </authorList>
    </citation>
    <scope>NUCLEOTIDE SEQUENCE</scope>
    <source>
        <strain evidence="5">SFC 500-1A</strain>
    </source>
</reference>
<evidence type="ECO:0000313" key="6">
    <source>
        <dbReference type="Proteomes" id="UP000887320"/>
    </source>
</evidence>
<gene>
    <name evidence="5" type="ORF">KW868_02910</name>
</gene>
<evidence type="ECO:0000256" key="1">
    <source>
        <dbReference type="ARBA" id="ARBA00006914"/>
    </source>
</evidence>
<dbReference type="GO" id="GO:0005524">
    <property type="term" value="F:ATP binding"/>
    <property type="evidence" value="ECO:0007669"/>
    <property type="project" value="UniProtKB-KW"/>
</dbReference>
<protein>
    <submittedName>
        <fullName evidence="5">ATP-binding protein</fullName>
    </submittedName>
</protein>
<dbReference type="Pfam" id="PF17862">
    <property type="entry name" value="AAA_lid_3"/>
    <property type="match status" value="1"/>
</dbReference>
<dbReference type="Gene3D" id="3.40.50.300">
    <property type="entry name" value="P-loop containing nucleotide triphosphate hydrolases"/>
    <property type="match status" value="1"/>
</dbReference>
<evidence type="ECO:0000256" key="3">
    <source>
        <dbReference type="ARBA" id="ARBA00022840"/>
    </source>
</evidence>